<feature type="transmembrane region" description="Helical" evidence="2">
    <location>
        <begin position="344"/>
        <end position="367"/>
    </location>
</feature>
<feature type="transmembrane region" description="Helical" evidence="2">
    <location>
        <begin position="297"/>
        <end position="324"/>
    </location>
</feature>
<gene>
    <name evidence="3" type="ORF">FB474_0774</name>
</gene>
<keyword evidence="2" id="KW-0812">Transmembrane</keyword>
<accession>A0A542ZGU5</accession>
<organism evidence="3 4">
    <name type="scientific">Oryzihumus leptocrescens</name>
    <dbReference type="NCBI Taxonomy" id="297536"/>
    <lineage>
        <taxon>Bacteria</taxon>
        <taxon>Bacillati</taxon>
        <taxon>Actinomycetota</taxon>
        <taxon>Actinomycetes</taxon>
        <taxon>Micrococcales</taxon>
        <taxon>Intrasporangiaceae</taxon>
        <taxon>Oryzihumus</taxon>
    </lineage>
</organism>
<sequence>MTLLGRRQAPAKTAPAPATEHRDPQWLAPAFALFTIVATVKLGVRAVSDPDTWWHLKTGELVLHGGSFAGPDPWVPASTRPFVLTQWLPEVVAARANELVGLPGVAWLRCAAMLALLGALVWACRRVADSVPAVIAAIAALVGTGGSLSERPQLVSFVLLAVTVGVWWRTADDLRPRWWLVPLTWVWACSHGLWSVGPVVGVVFVAGLVLDRRVGRAAALRLLLVPALSVVVAALTPVGPRLLLTPFEVGSTASRFVQEWQPTTVTNIFAIVALAMVATTVLVWVRSGRPVAWLSLLLAAASVVSTLVMLRTVAVGAILAAPLLAGALQGLRSARPATAGRREVLSWLGALVAAAAVAMPLCAHVAARPSGVPTGLMAPLSALPKGTVVLDDFAQSGWLLWSQPQLVPVIDLRSEIYDPAYIDAYRHAQAVQPGWREFVQRTGARVAVLETRSPLALALREELGWRVTASTARFSLLVAPGTP</sequence>
<keyword evidence="4" id="KW-1185">Reference proteome</keyword>
<evidence type="ECO:0000313" key="3">
    <source>
        <dbReference type="EMBL" id="TQL59420.1"/>
    </source>
</evidence>
<protein>
    <recommendedName>
        <fullName evidence="5">Dolichyl-phosphate-mannose-protein mannosyltransferase</fullName>
    </recommendedName>
</protein>
<feature type="transmembrane region" description="Helical" evidence="2">
    <location>
        <begin position="264"/>
        <end position="285"/>
    </location>
</feature>
<proteinExistence type="predicted"/>
<feature type="transmembrane region" description="Helical" evidence="2">
    <location>
        <begin position="130"/>
        <end position="147"/>
    </location>
</feature>
<reference evidence="3 4" key="1">
    <citation type="submission" date="2019-06" db="EMBL/GenBank/DDBJ databases">
        <title>Sequencing the genomes of 1000 actinobacteria strains.</title>
        <authorList>
            <person name="Klenk H.-P."/>
        </authorList>
    </citation>
    <scope>NUCLEOTIDE SEQUENCE [LARGE SCALE GENOMIC DNA]</scope>
    <source>
        <strain evidence="3 4">DSM 18082</strain>
    </source>
</reference>
<evidence type="ECO:0000313" key="4">
    <source>
        <dbReference type="Proteomes" id="UP000319514"/>
    </source>
</evidence>
<dbReference type="AlphaFoldDB" id="A0A542ZGU5"/>
<dbReference type="OrthoDB" id="3463714at2"/>
<dbReference type="EMBL" id="VFOQ01000001">
    <property type="protein sequence ID" value="TQL59420.1"/>
    <property type="molecule type" value="Genomic_DNA"/>
</dbReference>
<dbReference type="Proteomes" id="UP000319514">
    <property type="component" value="Unassembled WGS sequence"/>
</dbReference>
<keyword evidence="2" id="KW-0472">Membrane</keyword>
<keyword evidence="2" id="KW-1133">Transmembrane helix</keyword>
<evidence type="ECO:0000256" key="2">
    <source>
        <dbReference type="SAM" id="Phobius"/>
    </source>
</evidence>
<evidence type="ECO:0000256" key="1">
    <source>
        <dbReference type="SAM" id="MobiDB-lite"/>
    </source>
</evidence>
<feature type="region of interest" description="Disordered" evidence="1">
    <location>
        <begin position="1"/>
        <end position="21"/>
    </location>
</feature>
<feature type="transmembrane region" description="Helical" evidence="2">
    <location>
        <begin position="154"/>
        <end position="171"/>
    </location>
</feature>
<comment type="caution">
    <text evidence="3">The sequence shown here is derived from an EMBL/GenBank/DDBJ whole genome shotgun (WGS) entry which is preliminary data.</text>
</comment>
<dbReference type="RefSeq" id="WP_141787443.1">
    <property type="nucleotide sequence ID" value="NZ_BAAAKX010000013.1"/>
</dbReference>
<feature type="transmembrane region" description="Helical" evidence="2">
    <location>
        <begin position="105"/>
        <end position="124"/>
    </location>
</feature>
<feature type="transmembrane region" description="Helical" evidence="2">
    <location>
        <begin position="222"/>
        <end position="244"/>
    </location>
</feature>
<feature type="transmembrane region" description="Helical" evidence="2">
    <location>
        <begin position="191"/>
        <end position="210"/>
    </location>
</feature>
<name>A0A542ZGU5_9MICO</name>
<evidence type="ECO:0008006" key="5">
    <source>
        <dbReference type="Google" id="ProtNLM"/>
    </source>
</evidence>